<dbReference type="AlphaFoldDB" id="A0A1S9D8Y6"/>
<dbReference type="InterPro" id="IPR036249">
    <property type="entry name" value="Thioredoxin-like_sf"/>
</dbReference>
<evidence type="ECO:0000256" key="6">
    <source>
        <dbReference type="ARBA" id="ARBA00023136"/>
    </source>
</evidence>
<evidence type="ECO:0000256" key="7">
    <source>
        <dbReference type="SAM" id="MobiDB-lite"/>
    </source>
</evidence>
<evidence type="ECO:0000256" key="2">
    <source>
        <dbReference type="ARBA" id="ARBA00005977"/>
    </source>
</evidence>
<feature type="transmembrane region" description="Helical" evidence="8">
    <location>
        <begin position="199"/>
        <end position="219"/>
    </location>
</feature>
<feature type="compositionally biased region" description="Acidic residues" evidence="7">
    <location>
        <begin position="87"/>
        <end position="96"/>
    </location>
</feature>
<dbReference type="Pfam" id="PF10639">
    <property type="entry name" value="TMEM234"/>
    <property type="match status" value="1"/>
</dbReference>
<dbReference type="SUPFAM" id="SSF52833">
    <property type="entry name" value="Thioredoxin-like"/>
    <property type="match status" value="1"/>
</dbReference>
<organism evidence="11 12">
    <name type="scientific">Aspergillus oryzae</name>
    <name type="common">Yellow koji mold</name>
    <dbReference type="NCBI Taxonomy" id="5062"/>
    <lineage>
        <taxon>Eukaryota</taxon>
        <taxon>Fungi</taxon>
        <taxon>Dikarya</taxon>
        <taxon>Ascomycota</taxon>
        <taxon>Pezizomycotina</taxon>
        <taxon>Eurotiomycetes</taxon>
        <taxon>Eurotiomycetidae</taxon>
        <taxon>Eurotiales</taxon>
        <taxon>Aspergillaceae</taxon>
        <taxon>Aspergillus</taxon>
        <taxon>Aspergillus subgen. Circumdati</taxon>
    </lineage>
</organism>
<comment type="similarity">
    <text evidence="2">Belongs to the TMEM234 family.</text>
</comment>
<protein>
    <submittedName>
        <fullName evidence="11">UPF0546 domain-containing protein</fullName>
    </submittedName>
</protein>
<dbReference type="GO" id="GO:0016020">
    <property type="term" value="C:membrane"/>
    <property type="evidence" value="ECO:0007669"/>
    <property type="project" value="UniProtKB-SubCell"/>
</dbReference>
<dbReference type="Gene3D" id="1.20.1050.10">
    <property type="match status" value="1"/>
</dbReference>
<gene>
    <name evidence="11" type="ORF">OAory_01070580</name>
</gene>
<sequence length="454" mass="51356">MDPDASITPDQPPVFNYILSFLLVGVAWGFTTPFIRRAAADFNARQEQLSQGQPQAQAQASQEPETDAQELQQTNPDHEPAPTPDSEPSDEEDDEDHPLPAAGTQQQQQQQPAWMRPSQSWLKTKITTIFWTVINLLRTPAYSVPLIINLTGSIWFFLLVGKHELSLTVPLANSSAFLFTVLGEWYVERKVIEKETWLGMVLVLGGIGICHNMAEIILYDLACTKNVCFSPVVWRIRLMLNYKRIPYRTIFLEFPDIEPTLKGLGILPSESTSTSKPKYTVPAIQHVPTNTYIMDSASIAHFLESTYLDPPVPLTSELGREIEAKSRAVVGPIFFTSVMPREIGILSPRAQEYFRRTREASLGHRLEDLLDLDKEEQSWDAVEDDVRAVGELMQMNRADGPFLLGARPTYTDFFIAGSLQSARVVEESVFRRFFGYPGYREVYEACLPYMEKKD</sequence>
<evidence type="ECO:0000259" key="10">
    <source>
        <dbReference type="Pfam" id="PF22041"/>
    </source>
</evidence>
<dbReference type="VEuPathDB" id="FungiDB:AO090120000189"/>
<dbReference type="Gene3D" id="3.40.30.10">
    <property type="entry name" value="Glutaredoxin"/>
    <property type="match status" value="1"/>
</dbReference>
<evidence type="ECO:0000256" key="3">
    <source>
        <dbReference type="ARBA" id="ARBA00022692"/>
    </source>
</evidence>
<evidence type="ECO:0000256" key="4">
    <source>
        <dbReference type="ARBA" id="ARBA00022824"/>
    </source>
</evidence>
<feature type="domain" description="GST N-terminal" evidence="9">
    <location>
        <begin position="229"/>
        <end position="305"/>
    </location>
</feature>
<dbReference type="PANTHER" id="PTHR28668:SF1">
    <property type="entry name" value="TRANSMEMBRANE PROTEIN 234"/>
    <property type="match status" value="1"/>
</dbReference>
<comment type="subcellular location">
    <subcellularLocation>
        <location evidence="1">Endoplasmic reticulum membrane</location>
        <topology evidence="1">Multi-pass membrane protein</topology>
    </subcellularLocation>
</comment>
<evidence type="ECO:0000256" key="1">
    <source>
        <dbReference type="ARBA" id="ARBA00004477"/>
    </source>
</evidence>
<keyword evidence="6 8" id="KW-0472">Membrane</keyword>
<dbReference type="InterPro" id="IPR004045">
    <property type="entry name" value="Glutathione_S-Trfase_N"/>
</dbReference>
<feature type="transmembrane region" description="Helical" evidence="8">
    <location>
        <begin position="167"/>
        <end position="187"/>
    </location>
</feature>
<proteinExistence type="inferred from homology"/>
<dbReference type="SUPFAM" id="SSF103481">
    <property type="entry name" value="Multidrug resistance efflux transporter EmrE"/>
    <property type="match status" value="1"/>
</dbReference>
<dbReference type="VEuPathDB" id="FungiDB:AO090120000188"/>
<feature type="compositionally biased region" description="Low complexity" evidence="7">
    <location>
        <begin position="46"/>
        <end position="63"/>
    </location>
</feature>
<keyword evidence="4" id="KW-0256">Endoplasmic reticulum</keyword>
<feature type="domain" description="Glutathione S-transferase UstS-like C-terminal" evidence="10">
    <location>
        <begin position="329"/>
        <end position="426"/>
    </location>
</feature>
<dbReference type="EMBL" id="MKZY01000009">
    <property type="protein sequence ID" value="OOO05542.1"/>
    <property type="molecule type" value="Genomic_DNA"/>
</dbReference>
<dbReference type="PANTHER" id="PTHR28668">
    <property type="entry name" value="TRANSMEMBRANE PROTEIN 234"/>
    <property type="match status" value="1"/>
</dbReference>
<evidence type="ECO:0000256" key="8">
    <source>
        <dbReference type="SAM" id="Phobius"/>
    </source>
</evidence>
<feature type="transmembrane region" description="Helical" evidence="8">
    <location>
        <begin position="14"/>
        <end position="35"/>
    </location>
</feature>
<keyword evidence="5 8" id="KW-1133">Transmembrane helix</keyword>
<dbReference type="OrthoDB" id="4951845at2759"/>
<dbReference type="eggNOG" id="ENOG502QQN3">
    <property type="taxonomic scope" value="Eukaryota"/>
</dbReference>
<reference evidence="11 12" key="1">
    <citation type="submission" date="2016-10" db="EMBL/GenBank/DDBJ databases">
        <title>Genome sequencing of Aspergillus oryzae BCC7051.</title>
        <authorList>
            <person name="Thammarongtham C."/>
            <person name="Vorapreeda T."/>
            <person name="Nookaew I."/>
            <person name="Srisuk T."/>
            <person name="Land M."/>
            <person name="Jeennor S."/>
            <person name="Laoteng K."/>
        </authorList>
    </citation>
    <scope>NUCLEOTIDE SEQUENCE [LARGE SCALE GENOMIC DNA]</scope>
    <source>
        <strain evidence="11 12">BCC7051</strain>
    </source>
</reference>
<evidence type="ECO:0000313" key="12">
    <source>
        <dbReference type="Proteomes" id="UP000190312"/>
    </source>
</evidence>
<keyword evidence="3 8" id="KW-0812">Transmembrane</keyword>
<dbReference type="Pfam" id="PF13409">
    <property type="entry name" value="GST_N_2"/>
    <property type="match status" value="1"/>
</dbReference>
<dbReference type="Proteomes" id="UP000190312">
    <property type="component" value="Unassembled WGS sequence"/>
</dbReference>
<name>A0A1S9D8Y6_ASPOZ</name>
<evidence type="ECO:0000313" key="11">
    <source>
        <dbReference type="EMBL" id="OOO05542.1"/>
    </source>
</evidence>
<dbReference type="InterPro" id="IPR054416">
    <property type="entry name" value="GST_UstS-like_C"/>
</dbReference>
<dbReference type="Pfam" id="PF22041">
    <property type="entry name" value="GST_C_7"/>
    <property type="match status" value="1"/>
</dbReference>
<dbReference type="InterPro" id="IPR018908">
    <property type="entry name" value="TMEM234"/>
</dbReference>
<dbReference type="InterPro" id="IPR037185">
    <property type="entry name" value="EmrE-like"/>
</dbReference>
<accession>A0A1S9D8Y6</accession>
<feature type="region of interest" description="Disordered" evidence="7">
    <location>
        <begin position="46"/>
        <end position="117"/>
    </location>
</feature>
<feature type="transmembrane region" description="Helical" evidence="8">
    <location>
        <begin position="141"/>
        <end position="161"/>
    </location>
</feature>
<evidence type="ECO:0000256" key="5">
    <source>
        <dbReference type="ARBA" id="ARBA00022989"/>
    </source>
</evidence>
<comment type="caution">
    <text evidence="11">The sequence shown here is derived from an EMBL/GenBank/DDBJ whole genome shotgun (WGS) entry which is preliminary data.</text>
</comment>
<evidence type="ECO:0000259" key="9">
    <source>
        <dbReference type="Pfam" id="PF13409"/>
    </source>
</evidence>